<comment type="caution">
    <text evidence="1">The sequence shown here is derived from an EMBL/GenBank/DDBJ whole genome shotgun (WGS) entry which is preliminary data.</text>
</comment>
<organism evidence="1 2">
    <name type="scientific">Rhizobium freirei PRF 81</name>
    <dbReference type="NCBI Taxonomy" id="363754"/>
    <lineage>
        <taxon>Bacteria</taxon>
        <taxon>Pseudomonadati</taxon>
        <taxon>Pseudomonadota</taxon>
        <taxon>Alphaproteobacteria</taxon>
        <taxon>Hyphomicrobiales</taxon>
        <taxon>Rhizobiaceae</taxon>
        <taxon>Rhizobium/Agrobacterium group</taxon>
        <taxon>Rhizobium</taxon>
    </lineage>
</organism>
<reference evidence="1 2" key="1">
    <citation type="journal article" date="2012" name="BMC Genomics">
        <title>Genomic basis of broad host range and environmental adaptability of Rhizobium tropici CIAT 899 and Rhizobium sp. PRF 81 which are used in inoculants for common bean (Phaseolus vulgaris L.).</title>
        <authorList>
            <person name="Ormeno-Orrillo E."/>
            <person name="Menna P."/>
            <person name="Almeida L.G."/>
            <person name="Ollero F.J."/>
            <person name="Nicolas M.F."/>
            <person name="Pains Rodrigues E."/>
            <person name="Shigueyoshi Nakatani A."/>
            <person name="Silva Batista J.S."/>
            <person name="Oliveira Chueire L.M."/>
            <person name="Souza R.C."/>
            <person name="Ribeiro Vasconcelos A.T."/>
            <person name="Megias M."/>
            <person name="Hungria M."/>
            <person name="Martinez-Romero E."/>
        </authorList>
    </citation>
    <scope>NUCLEOTIDE SEQUENCE [LARGE SCALE GENOMIC DNA]</scope>
    <source>
        <strain evidence="1 2">PRF 81</strain>
    </source>
</reference>
<gene>
    <name evidence="1" type="ORF">RHSP_03316</name>
</gene>
<proteinExistence type="predicted"/>
<dbReference type="STRING" id="363754.RHSP_03316"/>
<name>N6V6Z3_9HYPH</name>
<keyword evidence="2" id="KW-1185">Reference proteome</keyword>
<dbReference type="Proteomes" id="UP000012429">
    <property type="component" value="Unassembled WGS sequence"/>
</dbReference>
<accession>N6V6Z3</accession>
<protein>
    <submittedName>
        <fullName evidence="1">Uncharacterized protein</fullName>
    </submittedName>
</protein>
<dbReference type="AlphaFoldDB" id="N6V6Z3"/>
<sequence length="288" mass="30707">MDAMADIKEIEAVIERATHVGRHAVADGNDARQREFALHLAGSGERCLVDRLVRLAGDPSPAAEALIIGGHGAGAGDHPMAAFDNEIRVGADERHIAGRPGHQHIGIVVGRFGLIIEETGADDAFGLAGVDTFDVQPFKDADIPLGTEEEYLLRAFGDQLARHVARGDDAIVNAVGYADRTQLLDDLRSNARRVGDQDHGQPFGAGSFERDRGFLVGGDAVVKHAPDIAERNVIKSADIAKAFDPFAHAVLASNKSRADIANRPANYKSDARGFCAAQGSEGERKPQR</sequence>
<dbReference type="EMBL" id="AQHN01000011">
    <property type="protein sequence ID" value="ENN88951.1"/>
    <property type="molecule type" value="Genomic_DNA"/>
</dbReference>
<evidence type="ECO:0000313" key="1">
    <source>
        <dbReference type="EMBL" id="ENN88951.1"/>
    </source>
</evidence>
<evidence type="ECO:0000313" key="2">
    <source>
        <dbReference type="Proteomes" id="UP000012429"/>
    </source>
</evidence>